<evidence type="ECO:0000313" key="3">
    <source>
        <dbReference type="Proteomes" id="UP000053858"/>
    </source>
</evidence>
<name>A0A099ZWP2_CHAVO</name>
<reference evidence="3" key="1">
    <citation type="journal article" date="2014" name="Science">
        <title>Comparative genomics reveals insights into avian genome evolution and adaptation.</title>
        <authorList>
            <consortium name="Avian Genome Consortium"/>
            <person name="Zhang G."/>
            <person name="Li C."/>
            <person name="Li Q."/>
            <person name="Li B."/>
            <person name="Larkin D.M."/>
            <person name="Lee C."/>
            <person name="Storz J.F."/>
            <person name="Antunes A."/>
            <person name="Greenwold M.J."/>
            <person name="Meredith R.W."/>
            <person name="Odeen A."/>
            <person name="Cui J."/>
            <person name="Zhou Q."/>
            <person name="Xu L."/>
            <person name="Pan H."/>
            <person name="Wang Z."/>
            <person name="Jin L."/>
            <person name="Zhang P."/>
            <person name="Hu H."/>
            <person name="Yang W."/>
            <person name="Hu J."/>
            <person name="Xiao J."/>
            <person name="Yang Z."/>
            <person name="Liu Y."/>
            <person name="Xie Q."/>
            <person name="Yu H."/>
            <person name="Lian J."/>
            <person name="Wen P."/>
            <person name="Zhang F."/>
            <person name="Li H."/>
            <person name="Zeng Y."/>
            <person name="Xiong Z."/>
            <person name="Liu S."/>
            <person name="Zhou L."/>
            <person name="Huang Z."/>
            <person name="An N."/>
            <person name="Wang J."/>
            <person name="Zheng Q."/>
            <person name="Xiong Y."/>
            <person name="Wang G."/>
            <person name="Wang B."/>
            <person name="Wang J."/>
            <person name="Fan Y."/>
            <person name="da Fonseca R.R."/>
            <person name="Alfaro-Nunez A."/>
            <person name="Schubert M."/>
            <person name="Orlando L."/>
            <person name="Mourier T."/>
            <person name="Howard J.T."/>
            <person name="Ganapathy G."/>
            <person name="Pfenning A."/>
            <person name="Whitney O."/>
            <person name="Rivas M.V."/>
            <person name="Hara E."/>
            <person name="Smith J."/>
            <person name="Farre M."/>
            <person name="Narayan J."/>
            <person name="Slavov G."/>
            <person name="Romanov M.N."/>
            <person name="Borges R."/>
            <person name="Machado J.P."/>
            <person name="Khan I."/>
            <person name="Springer M.S."/>
            <person name="Gatesy J."/>
            <person name="Hoffmann F.G."/>
            <person name="Opazo J.C."/>
            <person name="Hastad O."/>
            <person name="Sawyer R.H."/>
            <person name="Kim H."/>
            <person name="Kim K.W."/>
            <person name="Kim H.J."/>
            <person name="Cho S."/>
            <person name="Li N."/>
            <person name="Huang Y."/>
            <person name="Bruford M.W."/>
            <person name="Zhan X."/>
            <person name="Dixon A."/>
            <person name="Bertelsen M.F."/>
            <person name="Derryberry E."/>
            <person name="Warren W."/>
            <person name="Wilson R.K."/>
            <person name="Li S."/>
            <person name="Ray D.A."/>
            <person name="Green R.E."/>
            <person name="O'Brien S.J."/>
            <person name="Griffin D."/>
            <person name="Johnson W.E."/>
            <person name="Haussler D."/>
            <person name="Ryder O.A."/>
            <person name="Willerslev E."/>
            <person name="Graves G.R."/>
            <person name="Alstrom P."/>
            <person name="Fjeldsa J."/>
            <person name="Mindell D.P."/>
            <person name="Edwards S.V."/>
            <person name="Braun E.L."/>
            <person name="Rahbek C."/>
            <person name="Burt D.W."/>
            <person name="Houde P."/>
            <person name="Zhang Y."/>
            <person name="Yang H."/>
            <person name="Wang J."/>
            <person name="Jarvis E.D."/>
            <person name="Gilbert M.T."/>
            <person name="Wang J."/>
        </authorList>
    </citation>
    <scope>NUCLEOTIDE SEQUENCE [LARGE SCALE GENOMIC DNA]</scope>
</reference>
<dbReference type="InterPro" id="IPR027922">
    <property type="entry name" value="PRAP"/>
</dbReference>
<dbReference type="Pfam" id="PF15314">
    <property type="entry name" value="PRAP"/>
    <property type="match status" value="1"/>
</dbReference>
<keyword evidence="3" id="KW-1185">Reference proteome</keyword>
<dbReference type="AlphaFoldDB" id="A0A099ZWP2"/>
<proteinExistence type="predicted"/>
<dbReference type="Proteomes" id="UP000053858">
    <property type="component" value="Unassembled WGS sequence"/>
</dbReference>
<dbReference type="EMBL" id="KL869838">
    <property type="protein sequence ID" value="KGL86246.1"/>
    <property type="molecule type" value="Genomic_DNA"/>
</dbReference>
<gene>
    <name evidence="2" type="ORF">N301_09762</name>
</gene>
<evidence type="ECO:0000256" key="1">
    <source>
        <dbReference type="SAM" id="MobiDB-lite"/>
    </source>
</evidence>
<accession>A0A099ZWP2</accession>
<organism evidence="2 3">
    <name type="scientific">Charadrius vociferus</name>
    <name type="common">Killdeer</name>
    <name type="synonym">Aegialitis vocifera</name>
    <dbReference type="NCBI Taxonomy" id="50402"/>
    <lineage>
        <taxon>Eukaryota</taxon>
        <taxon>Metazoa</taxon>
        <taxon>Chordata</taxon>
        <taxon>Craniata</taxon>
        <taxon>Vertebrata</taxon>
        <taxon>Euteleostomi</taxon>
        <taxon>Archelosauria</taxon>
        <taxon>Archosauria</taxon>
        <taxon>Dinosauria</taxon>
        <taxon>Saurischia</taxon>
        <taxon>Theropoda</taxon>
        <taxon>Coelurosauria</taxon>
        <taxon>Aves</taxon>
        <taxon>Neognathae</taxon>
        <taxon>Neoaves</taxon>
        <taxon>Charadriiformes</taxon>
        <taxon>Charadriidae</taxon>
        <taxon>Charadrius</taxon>
    </lineage>
</organism>
<sequence>PQGPLEAQVEPEEDHNHLHHPEDNAREANVRRPPWMLSLQVQSGPEEDRDHLHH</sequence>
<feature type="non-terminal residue" evidence="2">
    <location>
        <position position="54"/>
    </location>
</feature>
<feature type="compositionally biased region" description="Basic and acidic residues" evidence="1">
    <location>
        <begin position="14"/>
        <end position="30"/>
    </location>
</feature>
<feature type="region of interest" description="Disordered" evidence="1">
    <location>
        <begin position="1"/>
        <end position="54"/>
    </location>
</feature>
<evidence type="ECO:0000313" key="2">
    <source>
        <dbReference type="EMBL" id="KGL86246.1"/>
    </source>
</evidence>
<feature type="non-terminal residue" evidence="2">
    <location>
        <position position="1"/>
    </location>
</feature>
<protein>
    <submittedName>
        <fullName evidence="2">Uncharacterized protein</fullName>
    </submittedName>
</protein>